<sequence>MWCSQTTRFYREVRGSRTEVLPDGAEFPDYEVLPDGDGILDYEILP</sequence>
<gene>
    <name evidence="1" type="ORF">chiPu_0025544</name>
</gene>
<dbReference type="AlphaFoldDB" id="A0A401TGZ0"/>
<name>A0A401TGZ0_CHIPU</name>
<feature type="non-terminal residue" evidence="1">
    <location>
        <position position="46"/>
    </location>
</feature>
<proteinExistence type="predicted"/>
<comment type="caution">
    <text evidence="1">The sequence shown here is derived from an EMBL/GenBank/DDBJ whole genome shotgun (WGS) entry which is preliminary data.</text>
</comment>
<dbReference type="Proteomes" id="UP000287033">
    <property type="component" value="Unassembled WGS sequence"/>
</dbReference>
<evidence type="ECO:0000313" key="1">
    <source>
        <dbReference type="EMBL" id="GCC41909.1"/>
    </source>
</evidence>
<dbReference type="EMBL" id="BEZZ01060787">
    <property type="protein sequence ID" value="GCC41909.1"/>
    <property type="molecule type" value="Genomic_DNA"/>
</dbReference>
<accession>A0A401TGZ0</accession>
<evidence type="ECO:0000313" key="2">
    <source>
        <dbReference type="Proteomes" id="UP000287033"/>
    </source>
</evidence>
<keyword evidence="2" id="KW-1185">Reference proteome</keyword>
<protein>
    <submittedName>
        <fullName evidence="1">Uncharacterized protein</fullName>
    </submittedName>
</protein>
<reference evidence="1 2" key="1">
    <citation type="journal article" date="2018" name="Nat. Ecol. Evol.">
        <title>Shark genomes provide insights into elasmobranch evolution and the origin of vertebrates.</title>
        <authorList>
            <person name="Hara Y"/>
            <person name="Yamaguchi K"/>
            <person name="Onimaru K"/>
            <person name="Kadota M"/>
            <person name="Koyanagi M"/>
            <person name="Keeley SD"/>
            <person name="Tatsumi K"/>
            <person name="Tanaka K"/>
            <person name="Motone F"/>
            <person name="Kageyama Y"/>
            <person name="Nozu R"/>
            <person name="Adachi N"/>
            <person name="Nishimura O"/>
            <person name="Nakagawa R"/>
            <person name="Tanegashima C"/>
            <person name="Kiyatake I"/>
            <person name="Matsumoto R"/>
            <person name="Murakumo K"/>
            <person name="Nishida K"/>
            <person name="Terakita A"/>
            <person name="Kuratani S"/>
            <person name="Sato K"/>
            <person name="Hyodo S Kuraku.S."/>
        </authorList>
    </citation>
    <scope>NUCLEOTIDE SEQUENCE [LARGE SCALE GENOMIC DNA]</scope>
</reference>
<organism evidence="1 2">
    <name type="scientific">Chiloscyllium punctatum</name>
    <name type="common">Brownbanded bambooshark</name>
    <name type="synonym">Hemiscyllium punctatum</name>
    <dbReference type="NCBI Taxonomy" id="137246"/>
    <lineage>
        <taxon>Eukaryota</taxon>
        <taxon>Metazoa</taxon>
        <taxon>Chordata</taxon>
        <taxon>Craniata</taxon>
        <taxon>Vertebrata</taxon>
        <taxon>Chondrichthyes</taxon>
        <taxon>Elasmobranchii</taxon>
        <taxon>Galeomorphii</taxon>
        <taxon>Galeoidea</taxon>
        <taxon>Orectolobiformes</taxon>
        <taxon>Hemiscylliidae</taxon>
        <taxon>Chiloscyllium</taxon>
    </lineage>
</organism>